<dbReference type="AlphaFoldDB" id="A0A9W6KVS5"/>
<accession>A0A9W6KVS5</accession>
<comment type="caution">
    <text evidence="2">The sequence shown here is derived from an EMBL/GenBank/DDBJ whole genome shotgun (WGS) entry which is preliminary data.</text>
</comment>
<evidence type="ECO:0000313" key="3">
    <source>
        <dbReference type="Proteomes" id="UP001143480"/>
    </source>
</evidence>
<evidence type="ECO:0000313" key="2">
    <source>
        <dbReference type="EMBL" id="GLL07491.1"/>
    </source>
</evidence>
<proteinExistence type="predicted"/>
<evidence type="ECO:0000256" key="1">
    <source>
        <dbReference type="SAM" id="MobiDB-lite"/>
    </source>
</evidence>
<organism evidence="2 3">
    <name type="scientific">Dactylosporangium matsuzakiense</name>
    <dbReference type="NCBI Taxonomy" id="53360"/>
    <lineage>
        <taxon>Bacteria</taxon>
        <taxon>Bacillati</taxon>
        <taxon>Actinomycetota</taxon>
        <taxon>Actinomycetes</taxon>
        <taxon>Micromonosporales</taxon>
        <taxon>Micromonosporaceae</taxon>
        <taxon>Dactylosporangium</taxon>
    </lineage>
</organism>
<sequence>MWVDDGEVAVRFTTGLGGTYAGAERLGAELHQSIALLKTRAGSATPFPRNGNGEEDVTPEDR</sequence>
<name>A0A9W6KVS5_9ACTN</name>
<keyword evidence="3" id="KW-1185">Reference proteome</keyword>
<reference evidence="2" key="2">
    <citation type="submission" date="2023-01" db="EMBL/GenBank/DDBJ databases">
        <authorList>
            <person name="Sun Q."/>
            <person name="Evtushenko L."/>
        </authorList>
    </citation>
    <scope>NUCLEOTIDE SEQUENCE</scope>
    <source>
        <strain evidence="2">VKM Ac-1321</strain>
    </source>
</reference>
<dbReference type="Proteomes" id="UP001143480">
    <property type="component" value="Unassembled WGS sequence"/>
</dbReference>
<feature type="compositionally biased region" description="Acidic residues" evidence="1">
    <location>
        <begin position="53"/>
        <end position="62"/>
    </location>
</feature>
<protein>
    <submittedName>
        <fullName evidence="2">Uncharacterized protein</fullName>
    </submittedName>
</protein>
<gene>
    <name evidence="2" type="ORF">GCM10017581_092430</name>
</gene>
<dbReference type="EMBL" id="BSFP01000097">
    <property type="protein sequence ID" value="GLL07491.1"/>
    <property type="molecule type" value="Genomic_DNA"/>
</dbReference>
<reference evidence="2" key="1">
    <citation type="journal article" date="2014" name="Int. J. Syst. Evol. Microbiol.">
        <title>Complete genome sequence of Corynebacterium casei LMG S-19264T (=DSM 44701T), isolated from a smear-ripened cheese.</title>
        <authorList>
            <consortium name="US DOE Joint Genome Institute (JGI-PGF)"/>
            <person name="Walter F."/>
            <person name="Albersmeier A."/>
            <person name="Kalinowski J."/>
            <person name="Ruckert C."/>
        </authorList>
    </citation>
    <scope>NUCLEOTIDE SEQUENCE</scope>
    <source>
        <strain evidence="2">VKM Ac-1321</strain>
    </source>
</reference>
<feature type="region of interest" description="Disordered" evidence="1">
    <location>
        <begin position="40"/>
        <end position="62"/>
    </location>
</feature>